<reference evidence="1 2" key="1">
    <citation type="submission" date="2017-05" db="EMBL/GenBank/DDBJ databases">
        <title>Complete and WGS of Bordetella genogroups.</title>
        <authorList>
            <person name="Spilker T."/>
            <person name="LiPuma J."/>
        </authorList>
    </citation>
    <scope>NUCLEOTIDE SEQUENCE [LARGE SCALE GENOMIC DNA]</scope>
    <source>
        <strain evidence="1 2">AU9919</strain>
    </source>
</reference>
<dbReference type="AlphaFoldDB" id="A0A261U740"/>
<dbReference type="PANTHER" id="PTHR38460:SF1">
    <property type="entry name" value="TAUTOMERASE YOLI-RELATED"/>
    <property type="match status" value="1"/>
</dbReference>
<dbReference type="EMBL" id="NEVQ01000012">
    <property type="protein sequence ID" value="OZI57748.1"/>
    <property type="molecule type" value="Genomic_DNA"/>
</dbReference>
<proteinExistence type="predicted"/>
<sequence>MPFVHVSLRAGTPEAYRQAIFDNVYRALRETFNVPEDDQFMILTEHEAANFRYSPSYMNVARSDDLVYIQMTVSNTRDLDQKKALFKRLVQLLGEDPGIRPEDVFINLVEVVKENWSFGHGQAQYASSQN</sequence>
<protein>
    <submittedName>
        <fullName evidence="1">Tautomerase family protein</fullName>
    </submittedName>
</protein>
<dbReference type="RefSeq" id="WP_094820732.1">
    <property type="nucleotide sequence ID" value="NZ_NEVO01000005.1"/>
</dbReference>
<dbReference type="SUPFAM" id="SSF55331">
    <property type="entry name" value="Tautomerase/MIF"/>
    <property type="match status" value="1"/>
</dbReference>
<dbReference type="Gene3D" id="3.30.429.10">
    <property type="entry name" value="Macrophage Migration Inhibitory Factor"/>
    <property type="match status" value="1"/>
</dbReference>
<gene>
    <name evidence="1" type="ORF">CAL20_07990</name>
</gene>
<evidence type="ECO:0000313" key="2">
    <source>
        <dbReference type="Proteomes" id="UP000216885"/>
    </source>
</evidence>
<dbReference type="Proteomes" id="UP000216885">
    <property type="component" value="Unassembled WGS sequence"/>
</dbReference>
<accession>A0A261U740</accession>
<evidence type="ECO:0000313" key="1">
    <source>
        <dbReference type="EMBL" id="OZI57748.1"/>
    </source>
</evidence>
<dbReference type="InterPro" id="IPR037479">
    <property type="entry name" value="Tauto_MSAD"/>
</dbReference>
<keyword evidence="2" id="KW-1185">Reference proteome</keyword>
<dbReference type="OrthoDB" id="9804765at2"/>
<comment type="caution">
    <text evidence="1">The sequence shown here is derived from an EMBL/GenBank/DDBJ whole genome shotgun (WGS) entry which is preliminary data.</text>
</comment>
<dbReference type="PANTHER" id="PTHR38460">
    <property type="entry name" value="TAUTOMERASE YOLI-RELATED"/>
    <property type="match status" value="1"/>
</dbReference>
<dbReference type="Pfam" id="PF14552">
    <property type="entry name" value="Tautomerase_2"/>
    <property type="match status" value="1"/>
</dbReference>
<dbReference type="InterPro" id="IPR014347">
    <property type="entry name" value="Tautomerase/MIF_sf"/>
</dbReference>
<name>A0A261U740_9BORD</name>
<organism evidence="1 2">
    <name type="scientific">Bordetella genomosp. 4</name>
    <dbReference type="NCBI Taxonomy" id="463044"/>
    <lineage>
        <taxon>Bacteria</taxon>
        <taxon>Pseudomonadati</taxon>
        <taxon>Pseudomonadota</taxon>
        <taxon>Betaproteobacteria</taxon>
        <taxon>Burkholderiales</taxon>
        <taxon>Alcaligenaceae</taxon>
        <taxon>Bordetella</taxon>
    </lineage>
</organism>